<proteinExistence type="predicted"/>
<name>A0A918D169_9BACI</name>
<accession>A0A918D169</accession>
<dbReference type="SUPFAM" id="SSF47781">
    <property type="entry name" value="RuvA domain 2-like"/>
    <property type="match status" value="1"/>
</dbReference>
<gene>
    <name evidence="1" type="primary">yqxK</name>
    <name evidence="1" type="ORF">GCM10007971_16830</name>
</gene>
<protein>
    <recommendedName>
        <fullName evidence="3">TIGR00375 family protein</fullName>
    </recommendedName>
</protein>
<dbReference type="InterPro" id="IPR010994">
    <property type="entry name" value="RuvA_2-like"/>
</dbReference>
<dbReference type="PANTHER" id="PTHR40084">
    <property type="entry name" value="PHOSPHOHYDROLASE, PHP FAMILY"/>
    <property type="match status" value="1"/>
</dbReference>
<dbReference type="Gene3D" id="1.10.150.20">
    <property type="entry name" value="5' to 3' exonuclease, C-terminal subdomain"/>
    <property type="match status" value="1"/>
</dbReference>
<dbReference type="CDD" id="cd19067">
    <property type="entry name" value="PfuEndoQ-like"/>
    <property type="match status" value="1"/>
</dbReference>
<sequence>MNLSSYFVDLHIHIGRDYHNRPVKITGAKTLTLSNILKEADEKKGLDMVGVIDCHAPAVQAEIQELIDTKQAKELKDGGIQFKQVTLILGSEIEIYDENCKGPIHVLCFFPTLASMSAFAAWLRERMTNINLSSQRYYGSAKDLQYKVKELSGLFIPAHIFTPFKSLYGKGVQQSLREVLDDSLIDAVELGLSSDTYMVDGIDELNPYTFLTNSDAHSLGKMAREYQEALMKTPSFKELYYAIHHVKGRKIVRNYGMNPLLGKYYHTVCKKCLNPAPKNEPCSNCGSLQRINGVKERIDMLKTNEYSRERPAYVHQVPLDFIPSLGAKTYAKLLKAFGTEMNIIHRVSKEELEEVVPAKLAEMILTNRNGELQIAAGGGGKYGKVVASETDSSN</sequence>
<evidence type="ECO:0008006" key="3">
    <source>
        <dbReference type="Google" id="ProtNLM"/>
    </source>
</evidence>
<dbReference type="Gene3D" id="3.20.20.140">
    <property type="entry name" value="Metal-dependent hydrolases"/>
    <property type="match status" value="1"/>
</dbReference>
<dbReference type="PANTHER" id="PTHR40084:SF1">
    <property type="entry name" value="PHOSPHOTRANSFERASE"/>
    <property type="match status" value="1"/>
</dbReference>
<dbReference type="AlphaFoldDB" id="A0A918D169"/>
<reference evidence="1" key="1">
    <citation type="journal article" date="2014" name="Int. J. Syst. Evol. Microbiol.">
        <title>Complete genome sequence of Corynebacterium casei LMG S-19264T (=DSM 44701T), isolated from a smear-ripened cheese.</title>
        <authorList>
            <consortium name="US DOE Joint Genome Institute (JGI-PGF)"/>
            <person name="Walter F."/>
            <person name="Albersmeier A."/>
            <person name="Kalinowski J."/>
            <person name="Ruckert C."/>
        </authorList>
    </citation>
    <scope>NUCLEOTIDE SEQUENCE</scope>
    <source>
        <strain evidence="1">JCM 17251</strain>
    </source>
</reference>
<dbReference type="Proteomes" id="UP000624041">
    <property type="component" value="Unassembled WGS sequence"/>
</dbReference>
<reference evidence="1" key="2">
    <citation type="submission" date="2020-09" db="EMBL/GenBank/DDBJ databases">
        <authorList>
            <person name="Sun Q."/>
            <person name="Ohkuma M."/>
        </authorList>
    </citation>
    <scope>NUCLEOTIDE SEQUENCE</scope>
    <source>
        <strain evidence="1">JCM 17251</strain>
    </source>
</reference>
<evidence type="ECO:0000313" key="1">
    <source>
        <dbReference type="EMBL" id="GGN56660.1"/>
    </source>
</evidence>
<dbReference type="SUPFAM" id="SSF89550">
    <property type="entry name" value="PHP domain-like"/>
    <property type="match status" value="1"/>
</dbReference>
<organism evidence="1 2">
    <name type="scientific">Oceanobacillus indicireducens</name>
    <dbReference type="NCBI Taxonomy" id="1004261"/>
    <lineage>
        <taxon>Bacteria</taxon>
        <taxon>Bacillati</taxon>
        <taxon>Bacillota</taxon>
        <taxon>Bacilli</taxon>
        <taxon>Bacillales</taxon>
        <taxon>Bacillaceae</taxon>
        <taxon>Oceanobacillus</taxon>
    </lineage>
</organism>
<evidence type="ECO:0000313" key="2">
    <source>
        <dbReference type="Proteomes" id="UP000624041"/>
    </source>
</evidence>
<keyword evidence="2" id="KW-1185">Reference proteome</keyword>
<dbReference type="InterPro" id="IPR016195">
    <property type="entry name" value="Pol/histidinol_Pase-like"/>
</dbReference>
<dbReference type="EMBL" id="BMOS01000009">
    <property type="protein sequence ID" value="GGN56660.1"/>
    <property type="molecule type" value="Genomic_DNA"/>
</dbReference>
<dbReference type="RefSeq" id="WP_188856796.1">
    <property type="nucleotide sequence ID" value="NZ_BMOS01000009.1"/>
</dbReference>
<comment type="caution">
    <text evidence="1">The sequence shown here is derived from an EMBL/GenBank/DDBJ whole genome shotgun (WGS) entry which is preliminary data.</text>
</comment>